<evidence type="ECO:0000259" key="3">
    <source>
        <dbReference type="Pfam" id="PF23286"/>
    </source>
</evidence>
<evidence type="ECO:0000313" key="4">
    <source>
        <dbReference type="EMBL" id="KAB1216239.1"/>
    </source>
</evidence>
<comment type="caution">
    <text evidence="4">The sequence shown here is derived from an EMBL/GenBank/DDBJ whole genome shotgun (WGS) entry which is preliminary data.</text>
</comment>
<proteinExistence type="predicted"/>
<feature type="region of interest" description="Disordered" evidence="2">
    <location>
        <begin position="490"/>
        <end position="522"/>
    </location>
</feature>
<dbReference type="Proteomes" id="UP000516437">
    <property type="component" value="Chromosome 4"/>
</dbReference>
<gene>
    <name evidence="4" type="ORF">CJ030_MR4G006773</name>
</gene>
<dbReference type="SUPFAM" id="SSF52058">
    <property type="entry name" value="L domain-like"/>
    <property type="match status" value="2"/>
</dbReference>
<dbReference type="AlphaFoldDB" id="A0A6A1VTJ3"/>
<organism evidence="4 5">
    <name type="scientific">Morella rubra</name>
    <name type="common">Chinese bayberry</name>
    <dbReference type="NCBI Taxonomy" id="262757"/>
    <lineage>
        <taxon>Eukaryota</taxon>
        <taxon>Viridiplantae</taxon>
        <taxon>Streptophyta</taxon>
        <taxon>Embryophyta</taxon>
        <taxon>Tracheophyta</taxon>
        <taxon>Spermatophyta</taxon>
        <taxon>Magnoliopsida</taxon>
        <taxon>eudicotyledons</taxon>
        <taxon>Gunneridae</taxon>
        <taxon>Pentapetalae</taxon>
        <taxon>rosids</taxon>
        <taxon>fabids</taxon>
        <taxon>Fagales</taxon>
        <taxon>Myricaceae</taxon>
        <taxon>Morella</taxon>
    </lineage>
</organism>
<dbReference type="InterPro" id="IPR058546">
    <property type="entry name" value="RPS4B/Roq1-like_LRR"/>
</dbReference>
<reference evidence="4 5" key="1">
    <citation type="journal article" date="2019" name="Plant Biotechnol. J.">
        <title>The red bayberry genome and genetic basis of sex determination.</title>
        <authorList>
            <person name="Jia H.M."/>
            <person name="Jia H.J."/>
            <person name="Cai Q.L."/>
            <person name="Wang Y."/>
            <person name="Zhao H.B."/>
            <person name="Yang W.F."/>
            <person name="Wang G.Y."/>
            <person name="Li Y.H."/>
            <person name="Zhan D.L."/>
            <person name="Shen Y.T."/>
            <person name="Niu Q.F."/>
            <person name="Chang L."/>
            <person name="Qiu J."/>
            <person name="Zhao L."/>
            <person name="Xie H.B."/>
            <person name="Fu W.Y."/>
            <person name="Jin J."/>
            <person name="Li X.W."/>
            <person name="Jiao Y."/>
            <person name="Zhou C.C."/>
            <person name="Tu T."/>
            <person name="Chai C.Y."/>
            <person name="Gao J.L."/>
            <person name="Fan L.J."/>
            <person name="van de Weg E."/>
            <person name="Wang J.Y."/>
            <person name="Gao Z.S."/>
        </authorList>
    </citation>
    <scope>NUCLEOTIDE SEQUENCE [LARGE SCALE GENOMIC DNA]</scope>
    <source>
        <tissue evidence="4">Leaves</tissue>
    </source>
</reference>
<protein>
    <submittedName>
        <fullName evidence="4">TMV resistance protein N</fullName>
    </submittedName>
</protein>
<dbReference type="Gene3D" id="3.80.10.10">
    <property type="entry name" value="Ribonuclease Inhibitor"/>
    <property type="match status" value="4"/>
</dbReference>
<feature type="domain" description="Disease resistance protein RPS4B/Roq1-like leucine-rich repeats" evidence="3">
    <location>
        <begin position="83"/>
        <end position="298"/>
    </location>
</feature>
<dbReference type="EMBL" id="RXIC02000022">
    <property type="protein sequence ID" value="KAB1216239.1"/>
    <property type="molecule type" value="Genomic_DNA"/>
</dbReference>
<sequence length="1129" mass="127989">MPRSRIEDVRMEHTNLTILDFSHCELLSKIPNLSSHPNLKELILSFCTNLEEIHDSVGLLDKLVRLDLCECSKLRILPRSIKLRSLENLELQGCSSLLNFPEIEGEMKNLDRMWLYGSGIKELPSSIINISGLRDLCLRDCKNLAHLPGCILCLPHLETVWIVNCPRFSGFVEKLKEDSRQFIASIVPNKDYEITGNRPTNSSISHDDCYKEAAIRSSEFFIPENLVLTQSNCFPNSTWQPNLSKLLLSGIGIVSLPASIKRLVRLRCLHLENCEQLQEIPELPQNIEEVYATGCISLESFPQVSKKFQFDTNDDLLDKLILLHLWGCHEMLKKLRNPVFSPSLRKDLRGKIPTSLLEDYVLDGIADYRKGLPTWFSHWKNSFNANCCRINVNWQECLKEAITIALCAVIIQPWEMGKHTAVAFVLREGRFLRHVKGTTALIGESQHLFLAYTTVEPSEQVENHLEVMFSASSDNREEIEIASCEVHQVQENKERGKVRKRKNENKERARAKDGPGGETDVQMDVYNAEPENLLDLLSMIEIYMREPGMDLGESSREPMMELYDSSREPVMEPYQSTPREPVMELQDALEIFKIFSDGAQENKVTNQIEAMLVDLSNGDDILKLSPRAFMDLKGVRLLIDLNLRFFGELDFHPNELRVREFPSLPSNFHKEKLTEIGLTDSLIQDVTVEQMLQNLTVLNFSNSVLLTKIPNLSRLPNLRKLILSFCTNLQEIHDSVGLLDKLVLLDLSKCSKLRSLPRSIKLRSLLCIKLDGCSSLLNFPEIKGEMKNLQKLTFSENGIKELPSSIGNISGLRDLYFSSCKNLTHLPVSILQLRHLETLSLEECPLFTGFGEKVMEDNRPFMASIVPSREYDISGSPPKNSSISNDDCYKIAAVRASEFLSPENLVLLESNCFTHSTWLPNLSKLVLERTSIVSLPASIKSFNRLRYLHLKNCEQIQEIPDLPQSIEEVFATGCISLKSVPQVSKKFQFDKSDDSLDTLTWLDLSGCDKMLKKLMNPVFSPLLRMDLIGEIPTSLLEDYVSDGIADSRRGLPTWFSHGNANRCRISVNWQECLEEAITIVLCAVIVFRLPLTMTEVKVFSASASVVREGRSPRHVEGTSVVIGSKSMRS</sequence>
<evidence type="ECO:0000313" key="5">
    <source>
        <dbReference type="Proteomes" id="UP000516437"/>
    </source>
</evidence>
<evidence type="ECO:0000256" key="2">
    <source>
        <dbReference type="SAM" id="MobiDB-lite"/>
    </source>
</evidence>
<dbReference type="InterPro" id="IPR032675">
    <property type="entry name" value="LRR_dom_sf"/>
</dbReference>
<dbReference type="PANTHER" id="PTHR47186:SF3">
    <property type="entry name" value="OS09G0267800 PROTEIN"/>
    <property type="match status" value="1"/>
</dbReference>
<feature type="domain" description="Disease resistance protein RPS4B/Roq1-like leucine-rich repeats" evidence="3">
    <location>
        <begin position="762"/>
        <end position="978"/>
    </location>
</feature>
<dbReference type="Pfam" id="PF23286">
    <property type="entry name" value="LRR_13"/>
    <property type="match status" value="2"/>
</dbReference>
<evidence type="ECO:0000256" key="1">
    <source>
        <dbReference type="ARBA" id="ARBA00022821"/>
    </source>
</evidence>
<keyword evidence="1" id="KW-0611">Plant defense</keyword>
<keyword evidence="5" id="KW-1185">Reference proteome</keyword>
<dbReference type="PANTHER" id="PTHR47186">
    <property type="entry name" value="LEUCINE-RICH REPEAT-CONTAINING PROTEIN 57"/>
    <property type="match status" value="1"/>
</dbReference>
<accession>A0A6A1VTJ3</accession>
<feature type="compositionally biased region" description="Basic and acidic residues" evidence="2">
    <location>
        <begin position="504"/>
        <end position="515"/>
    </location>
</feature>
<name>A0A6A1VTJ3_9ROSI</name>
<dbReference type="OrthoDB" id="1936883at2759"/>